<evidence type="ECO:0000259" key="5">
    <source>
        <dbReference type="PROSITE" id="PS01124"/>
    </source>
</evidence>
<dbReference type="SMART" id="SM00342">
    <property type="entry name" value="HTH_ARAC"/>
    <property type="match status" value="1"/>
</dbReference>
<dbReference type="EMBL" id="CP016634">
    <property type="protein sequence ID" value="ANY87376.1"/>
    <property type="molecule type" value="Genomic_DNA"/>
</dbReference>
<keyword evidence="1" id="KW-0805">Transcription regulation</keyword>
<dbReference type="RefSeq" id="WP_070091171.1">
    <property type="nucleotide sequence ID" value="NZ_CP016634.1"/>
</dbReference>
<dbReference type="InterPro" id="IPR018060">
    <property type="entry name" value="HTH_AraC"/>
</dbReference>
<keyword evidence="3" id="KW-0010">Activator</keyword>
<dbReference type="GO" id="GO:0043565">
    <property type="term" value="F:sequence-specific DNA binding"/>
    <property type="evidence" value="ECO:0007669"/>
    <property type="project" value="InterPro"/>
</dbReference>
<evidence type="ECO:0000256" key="4">
    <source>
        <dbReference type="ARBA" id="ARBA00023163"/>
    </source>
</evidence>
<dbReference type="Gene3D" id="2.60.120.10">
    <property type="entry name" value="Jelly Rolls"/>
    <property type="match status" value="1"/>
</dbReference>
<accession>A0A1B2F5G8</accession>
<organism evidence="6">
    <name type="scientific">Pseudomonas putida</name>
    <name type="common">Arthrobacter siderocapsulatus</name>
    <dbReference type="NCBI Taxonomy" id="303"/>
    <lineage>
        <taxon>Bacteria</taxon>
        <taxon>Pseudomonadati</taxon>
        <taxon>Pseudomonadota</taxon>
        <taxon>Gammaproteobacteria</taxon>
        <taxon>Pseudomonadales</taxon>
        <taxon>Pseudomonadaceae</taxon>
        <taxon>Pseudomonas</taxon>
    </lineage>
</organism>
<gene>
    <name evidence="6" type="primary">exsA_2</name>
    <name evidence="6" type="ORF">IEC33019_1815</name>
</gene>
<sequence length="298" mass="33887">MTTTLPGVPLFQLYGENQAWPGTDLLHCESIPARSRLHHWEIKPHRHAELFQLLYVQRGQAQVQIEGQRSEIREAAIQVVPPLTVHGFRFSADIQGHVLTFGTALVADLEQRLGAPLSVLMSVGCYPLGKDRIRLHSLIDTLQQEYQDHAPGRAAMLQALLTALMVWISRRQQMGQAPRTRDERDRQLLSRYLRLVEAHYRDHLSVEDFAAKLGISSLRLNQLCRDLAGQTALQVIHQRLLLEARRNLVYTRMSIGQLSDRLGFTDPTYFARFFKRLSGQTPNGFRRSAQSHESSAPA</sequence>
<evidence type="ECO:0000256" key="3">
    <source>
        <dbReference type="ARBA" id="ARBA00023159"/>
    </source>
</evidence>
<dbReference type="PROSITE" id="PS01124">
    <property type="entry name" value="HTH_ARAC_FAMILY_2"/>
    <property type="match status" value="1"/>
</dbReference>
<evidence type="ECO:0000256" key="1">
    <source>
        <dbReference type="ARBA" id="ARBA00023015"/>
    </source>
</evidence>
<dbReference type="Gene3D" id="1.10.10.60">
    <property type="entry name" value="Homeodomain-like"/>
    <property type="match status" value="1"/>
</dbReference>
<evidence type="ECO:0000256" key="2">
    <source>
        <dbReference type="ARBA" id="ARBA00023125"/>
    </source>
</evidence>
<dbReference type="GO" id="GO:0003700">
    <property type="term" value="F:DNA-binding transcription factor activity"/>
    <property type="evidence" value="ECO:0007669"/>
    <property type="project" value="InterPro"/>
</dbReference>
<dbReference type="Pfam" id="PF02311">
    <property type="entry name" value="AraC_binding"/>
    <property type="match status" value="1"/>
</dbReference>
<reference evidence="6" key="1">
    <citation type="submission" date="2016-07" db="EMBL/GenBank/DDBJ databases">
        <title>New class B carbapenemase carried by novel plasmid in Pseudomonas putida enviromental strain in eastern Amazonia.</title>
        <authorList>
            <person name="Souza C.O."/>
            <person name="Lima K.V."/>
            <person name="Brasiliense D.M."/>
            <person name="Perez-Chaparro P.J."/>
            <person name="Mamizuka E.M."/>
            <person name="Lima M.O."/>
            <person name="Lima L.N."/>
            <person name="McCulloch J.A."/>
        </authorList>
    </citation>
    <scope>NUCLEOTIDE SEQUENCE [LARGE SCALE GENOMIC DNA]</scope>
    <source>
        <strain evidence="6">IEC33019</strain>
    </source>
</reference>
<feature type="domain" description="HTH araC/xylS-type" evidence="5">
    <location>
        <begin position="190"/>
        <end position="288"/>
    </location>
</feature>
<dbReference type="Pfam" id="PF12833">
    <property type="entry name" value="HTH_18"/>
    <property type="match status" value="1"/>
</dbReference>
<evidence type="ECO:0000313" key="6">
    <source>
        <dbReference type="EMBL" id="ANY87376.1"/>
    </source>
</evidence>
<protein>
    <submittedName>
        <fullName evidence="6">Exoenzyme S synthesis regulatory protein ExsA</fullName>
    </submittedName>
</protein>
<dbReference type="PRINTS" id="PR00032">
    <property type="entry name" value="HTHARAC"/>
</dbReference>
<dbReference type="InterPro" id="IPR020449">
    <property type="entry name" value="Tscrpt_reg_AraC-type_HTH"/>
</dbReference>
<dbReference type="InterPro" id="IPR047264">
    <property type="entry name" value="Cupin_HpaA-like_N"/>
</dbReference>
<keyword evidence="4" id="KW-0804">Transcription</keyword>
<dbReference type="InterPro" id="IPR011051">
    <property type="entry name" value="RmlC_Cupin_sf"/>
</dbReference>
<dbReference type="AlphaFoldDB" id="A0A1B2F5G8"/>
<dbReference type="PANTHER" id="PTHR43280">
    <property type="entry name" value="ARAC-FAMILY TRANSCRIPTIONAL REGULATOR"/>
    <property type="match status" value="1"/>
</dbReference>
<dbReference type="InterPro" id="IPR014710">
    <property type="entry name" value="RmlC-like_jellyroll"/>
</dbReference>
<dbReference type="SUPFAM" id="SSF51182">
    <property type="entry name" value="RmlC-like cupins"/>
    <property type="match status" value="1"/>
</dbReference>
<name>A0A1B2F5G8_PSEPU</name>
<keyword evidence="2" id="KW-0238">DNA-binding</keyword>
<proteinExistence type="predicted"/>
<dbReference type="CDD" id="cd06999">
    <property type="entry name" value="cupin_HpaA-like_N"/>
    <property type="match status" value="1"/>
</dbReference>
<dbReference type="SUPFAM" id="SSF46689">
    <property type="entry name" value="Homeodomain-like"/>
    <property type="match status" value="1"/>
</dbReference>
<dbReference type="InterPro" id="IPR003313">
    <property type="entry name" value="AraC-bd"/>
</dbReference>
<dbReference type="InterPro" id="IPR009057">
    <property type="entry name" value="Homeodomain-like_sf"/>
</dbReference>
<dbReference type="PANTHER" id="PTHR43280:SF32">
    <property type="entry name" value="TRANSCRIPTIONAL REGULATORY PROTEIN"/>
    <property type="match status" value="1"/>
</dbReference>